<proteinExistence type="predicted"/>
<reference evidence="2" key="1">
    <citation type="submission" date="2018-02" db="EMBL/GenBank/DDBJ databases">
        <title>Rhizophora mucronata_Transcriptome.</title>
        <authorList>
            <person name="Meera S.P."/>
            <person name="Sreeshan A."/>
            <person name="Augustine A."/>
        </authorList>
    </citation>
    <scope>NUCLEOTIDE SEQUENCE</scope>
    <source>
        <tissue evidence="2">Leaf</tissue>
    </source>
</reference>
<protein>
    <submittedName>
        <fullName evidence="2">Uncharacterized protein</fullName>
    </submittedName>
</protein>
<sequence>MMFPKTNKTRLDVTHPTSNRDHQMPHTKGRNPFRFIHHKFLNG</sequence>
<dbReference type="EMBL" id="GGEC01059874">
    <property type="protein sequence ID" value="MBX40358.1"/>
    <property type="molecule type" value="Transcribed_RNA"/>
</dbReference>
<accession>A0A2P2ND14</accession>
<evidence type="ECO:0000256" key="1">
    <source>
        <dbReference type="SAM" id="MobiDB-lite"/>
    </source>
</evidence>
<organism evidence="2">
    <name type="scientific">Rhizophora mucronata</name>
    <name type="common">Asiatic mangrove</name>
    <dbReference type="NCBI Taxonomy" id="61149"/>
    <lineage>
        <taxon>Eukaryota</taxon>
        <taxon>Viridiplantae</taxon>
        <taxon>Streptophyta</taxon>
        <taxon>Embryophyta</taxon>
        <taxon>Tracheophyta</taxon>
        <taxon>Spermatophyta</taxon>
        <taxon>Magnoliopsida</taxon>
        <taxon>eudicotyledons</taxon>
        <taxon>Gunneridae</taxon>
        <taxon>Pentapetalae</taxon>
        <taxon>rosids</taxon>
        <taxon>fabids</taxon>
        <taxon>Malpighiales</taxon>
        <taxon>Rhizophoraceae</taxon>
        <taxon>Rhizophora</taxon>
    </lineage>
</organism>
<name>A0A2P2ND14_RHIMU</name>
<feature type="compositionally biased region" description="Basic and acidic residues" evidence="1">
    <location>
        <begin position="9"/>
        <end position="24"/>
    </location>
</feature>
<feature type="region of interest" description="Disordered" evidence="1">
    <location>
        <begin position="1"/>
        <end position="31"/>
    </location>
</feature>
<evidence type="ECO:0000313" key="2">
    <source>
        <dbReference type="EMBL" id="MBX40358.1"/>
    </source>
</evidence>
<dbReference type="AlphaFoldDB" id="A0A2P2ND14"/>